<evidence type="ECO:0000313" key="15">
    <source>
        <dbReference type="Proteomes" id="UP000245591"/>
    </source>
</evidence>
<dbReference type="SUPFAM" id="SSF46785">
    <property type="entry name" value="Winged helix' DNA-binding domain"/>
    <property type="match status" value="1"/>
</dbReference>
<dbReference type="Pfam" id="PF08221">
    <property type="entry name" value="HTH_9"/>
    <property type="match status" value="1"/>
</dbReference>
<evidence type="ECO:0000256" key="10">
    <source>
        <dbReference type="RuleBase" id="RU367076"/>
    </source>
</evidence>
<comment type="similarity">
    <text evidence="2 10">Belongs to the RNA polymerase beta chain family.</text>
</comment>
<evidence type="ECO:0000256" key="8">
    <source>
        <dbReference type="ARBA" id="ARBA00023242"/>
    </source>
</evidence>
<feature type="domain" description="RNA polymerase III subunit RPC82-related helix-turn-helix" evidence="12">
    <location>
        <begin position="8"/>
        <end position="67"/>
    </location>
</feature>
<comment type="function">
    <text evidence="9 10">DNA-dependent RNA polymerase catalyzes the transcription of DNA into RNA using the four ribonucleoside triphosphates as substrates. Specific core component of RNA polymerase III which synthesizes small RNAs, such as 5S rRNA and tRNAs.</text>
</comment>
<dbReference type="PANTHER" id="PTHR12949:SF0">
    <property type="entry name" value="DNA-DIRECTED RNA POLYMERASE III SUBUNIT RPC3"/>
    <property type="match status" value="1"/>
</dbReference>
<organism evidence="14 15">
    <name type="scientific">Smittium angustum</name>
    <dbReference type="NCBI Taxonomy" id="133377"/>
    <lineage>
        <taxon>Eukaryota</taxon>
        <taxon>Fungi</taxon>
        <taxon>Fungi incertae sedis</taxon>
        <taxon>Zoopagomycota</taxon>
        <taxon>Kickxellomycotina</taxon>
        <taxon>Harpellomycetes</taxon>
        <taxon>Harpellales</taxon>
        <taxon>Legeriomycetaceae</taxon>
        <taxon>Smittium</taxon>
    </lineage>
</organism>
<evidence type="ECO:0000256" key="9">
    <source>
        <dbReference type="ARBA" id="ARBA00025127"/>
    </source>
</evidence>
<evidence type="ECO:0000256" key="1">
    <source>
        <dbReference type="ARBA" id="ARBA00004123"/>
    </source>
</evidence>
<feature type="domain" description="DNA-directed RNA polymerase III subunit RPC3 winged-helix" evidence="13">
    <location>
        <begin position="390"/>
        <end position="466"/>
    </location>
</feature>
<feature type="domain" description="RNA polymerase III Rpc82 C -terminal" evidence="11">
    <location>
        <begin position="144"/>
        <end position="380"/>
    </location>
</feature>
<reference evidence="14 15" key="1">
    <citation type="journal article" date="2018" name="MBio">
        <title>Comparative Genomics Reveals the Core Gene Toolbox for the Fungus-Insect Symbiosis.</title>
        <authorList>
            <person name="Wang Y."/>
            <person name="Stata M."/>
            <person name="Wang W."/>
            <person name="Stajich J.E."/>
            <person name="White M.M."/>
            <person name="Moncalvo J.M."/>
        </authorList>
    </citation>
    <scope>NUCLEOTIDE SEQUENCE [LARGE SCALE GENOMIC DNA]</scope>
    <source>
        <strain evidence="14 15">AUS-126-30</strain>
    </source>
</reference>
<name>A0A2U1IZN7_SMIAN</name>
<evidence type="ECO:0000313" key="14">
    <source>
        <dbReference type="EMBL" id="PVZ98281.1"/>
    </source>
</evidence>
<dbReference type="Pfam" id="PF05645">
    <property type="entry name" value="RNA_pol_Rpc82"/>
    <property type="match status" value="1"/>
</dbReference>
<dbReference type="AlphaFoldDB" id="A0A2U1IZN7"/>
<accession>A0A2U1IZN7</accession>
<dbReference type="GO" id="GO:0006351">
    <property type="term" value="P:DNA-templated transcription"/>
    <property type="evidence" value="ECO:0007669"/>
    <property type="project" value="InterPro"/>
</dbReference>
<dbReference type="InterPro" id="IPR008806">
    <property type="entry name" value="RNA_pol_III_Rpc82_C"/>
</dbReference>
<dbReference type="EMBL" id="MBFU01000566">
    <property type="protein sequence ID" value="PVZ98281.1"/>
    <property type="molecule type" value="Genomic_DNA"/>
</dbReference>
<comment type="subcellular location">
    <subcellularLocation>
        <location evidence="1 10">Nucleus</location>
    </subcellularLocation>
</comment>
<dbReference type="Pfam" id="PF22536">
    <property type="entry name" value="WHD_POLR3C"/>
    <property type="match status" value="1"/>
</dbReference>
<dbReference type="InterPro" id="IPR013197">
    <property type="entry name" value="RNA_pol_III_RPC82-rel_HTH"/>
</dbReference>
<evidence type="ECO:0000256" key="4">
    <source>
        <dbReference type="ARBA" id="ARBA00011206"/>
    </source>
</evidence>
<keyword evidence="7 10" id="KW-0804">Transcription</keyword>
<evidence type="ECO:0000259" key="12">
    <source>
        <dbReference type="Pfam" id="PF08221"/>
    </source>
</evidence>
<comment type="caution">
    <text evidence="14">The sequence shown here is derived from an EMBL/GenBank/DDBJ whole genome shotgun (WGS) entry which is preliminary data.</text>
</comment>
<evidence type="ECO:0000256" key="3">
    <source>
        <dbReference type="ARBA" id="ARBA00007206"/>
    </source>
</evidence>
<dbReference type="Gene3D" id="1.10.10.10">
    <property type="entry name" value="Winged helix-like DNA-binding domain superfamily/Winged helix DNA-binding domain"/>
    <property type="match status" value="3"/>
</dbReference>
<dbReference type="GO" id="GO:0003697">
    <property type="term" value="F:single-stranded DNA binding"/>
    <property type="evidence" value="ECO:0007669"/>
    <property type="project" value="UniProtKB-UniRule"/>
</dbReference>
<keyword evidence="6 10" id="KW-0240">DNA-directed RNA polymerase</keyword>
<dbReference type="Proteomes" id="UP000245591">
    <property type="component" value="Unassembled WGS sequence"/>
</dbReference>
<gene>
    <name evidence="14" type="ORF">BB558_005707</name>
</gene>
<dbReference type="InterPro" id="IPR055207">
    <property type="entry name" value="POLR3C_WHD"/>
</dbReference>
<dbReference type="InterPro" id="IPR036388">
    <property type="entry name" value="WH-like_DNA-bd_sf"/>
</dbReference>
<dbReference type="InterPro" id="IPR036390">
    <property type="entry name" value="WH_DNA-bd_sf"/>
</dbReference>
<comment type="similarity">
    <text evidence="3">Belongs to the eukaryotic RPC3/POLR3C RNA polymerase subunit family.</text>
</comment>
<protein>
    <recommendedName>
        <fullName evidence="5 10">DNA-directed RNA polymerase III subunit RPC3</fullName>
        <shortName evidence="10">RNA polymerase III subunit C3</shortName>
    </recommendedName>
</protein>
<proteinExistence type="inferred from homology"/>
<sequence length="552" mass="62703">MYKEEVVLCSQILNQHFGPIVEQVGMMLIRRGRSTIPYICKETKMARKNVRECLVVLIQHLLVSHSENMENGRIIVHYNFSIKNLLKRTRIGMYLALIEERFGKTGLEVAKLIALNGTLTLDQIRKSLEKETNSIDINLYEDTMLMMVKDRSLVAVRPENMLTVEDIKQKLELKEISTMTVPPTAKELENIRSRINEEIDIRTNSKIIVGTKRKITENGINNPAKRLKMGTNNSEDEELDPGCFFAIGVNKLDVLLRNTHLANYADRITNIGGVTVMKTLLGIAEPSLGSCKDHKTFTISTPQIIARIPKEVSIENMIILSNDDNDSESANGYYKSEKKRNIAVAESVFSFLEILSNDKSGMVIKTDGIGPGQFYVNFEKGIYAIRRQMINEFVRSHYGNESVRLLNILADHPYLDEKQLSKIGMMPPTTCREKLMELSLVGLVEVQEIHRSADRAPIRTLYLYTIDTNRQASAMLKLLYSFTLKLNQRLDYENLLKQKLIMKANRNDVVNDNSLLSEGDKDSLNELNSTLEKIGAALLRIDSVILVFRDSL</sequence>
<evidence type="ECO:0000256" key="7">
    <source>
        <dbReference type="ARBA" id="ARBA00023163"/>
    </source>
</evidence>
<dbReference type="GO" id="GO:0005666">
    <property type="term" value="C:RNA polymerase III complex"/>
    <property type="evidence" value="ECO:0007669"/>
    <property type="project" value="UniProtKB-UniRule"/>
</dbReference>
<evidence type="ECO:0000259" key="13">
    <source>
        <dbReference type="Pfam" id="PF22536"/>
    </source>
</evidence>
<dbReference type="PANTHER" id="PTHR12949">
    <property type="entry name" value="RNA POLYMERASE III DNA DIRECTED -RELATED"/>
    <property type="match status" value="1"/>
</dbReference>
<keyword evidence="15" id="KW-1185">Reference proteome</keyword>
<keyword evidence="8 10" id="KW-0539">Nucleus</keyword>
<evidence type="ECO:0000256" key="6">
    <source>
        <dbReference type="ARBA" id="ARBA00022478"/>
    </source>
</evidence>
<comment type="subunit">
    <text evidence="4 10">Component of the RNA polymerase III (Pol III) complex consisting of 17 subunits.</text>
</comment>
<evidence type="ECO:0000256" key="2">
    <source>
        <dbReference type="ARBA" id="ARBA00006835"/>
    </source>
</evidence>
<dbReference type="FunFam" id="1.10.10.10:FF:000218">
    <property type="entry name" value="DNA-directed RNA polymerase III subunit RPC3"/>
    <property type="match status" value="1"/>
</dbReference>
<evidence type="ECO:0000259" key="11">
    <source>
        <dbReference type="Pfam" id="PF05645"/>
    </source>
</evidence>
<evidence type="ECO:0000256" key="5">
    <source>
        <dbReference type="ARBA" id="ARBA00016689"/>
    </source>
</evidence>
<dbReference type="InterPro" id="IPR039748">
    <property type="entry name" value="RPC3"/>
</dbReference>